<proteinExistence type="predicted"/>
<organism evidence="1 2">
    <name type="scientific">Aeromonas veronii</name>
    <dbReference type="NCBI Taxonomy" id="654"/>
    <lineage>
        <taxon>Bacteria</taxon>
        <taxon>Pseudomonadati</taxon>
        <taxon>Pseudomonadota</taxon>
        <taxon>Gammaproteobacteria</taxon>
        <taxon>Aeromonadales</taxon>
        <taxon>Aeromonadaceae</taxon>
        <taxon>Aeromonas</taxon>
    </lineage>
</organism>
<evidence type="ECO:0000313" key="2">
    <source>
        <dbReference type="Proteomes" id="UP000241986"/>
    </source>
</evidence>
<sequence length="313" mass="33437">MKMHNKALLAIACAAALSACDSEKAANSIAKRVPLALPEAGLYQANLMSRDGDKATPRMIKDLDGLALVYPKGETVQHWGVWVDHQVGKVETNSQWLGQADQKADKDGIYPVQLIRNSERLGTSTALSSVTNDHNLITFQDQPVIDLQGKEIKRWVFDFTRTGTKFSDNSPIYSGFSGHVAVTALTTKAVTTASWSATDSDGFSSDMVGKVDTTNNGGKLTVAIEFPAAGCTLVGEGSATTGLSKLTMTGFGKCNFKQSAAATPIENLWNAALARAMDNRVAYVVAFTTDAKKEALVIGFPDTNGLLITADKR</sequence>
<dbReference type="PROSITE" id="PS51257">
    <property type="entry name" value="PROKAR_LIPOPROTEIN"/>
    <property type="match status" value="1"/>
</dbReference>
<reference evidence="1 2" key="1">
    <citation type="submission" date="2018-03" db="EMBL/GenBank/DDBJ databases">
        <title>Aeromonas veronii whole genome sequencing and analysis.</title>
        <authorList>
            <person name="Xie H."/>
            <person name="Liu T."/>
            <person name="Wang K."/>
        </authorList>
    </citation>
    <scope>NUCLEOTIDE SEQUENCE [LARGE SCALE GENOMIC DNA]</scope>
    <source>
        <strain evidence="1 2">XH.VA.1</strain>
    </source>
</reference>
<evidence type="ECO:0000313" key="1">
    <source>
        <dbReference type="EMBL" id="PTH81120.1"/>
    </source>
</evidence>
<dbReference type="AlphaFoldDB" id="A0A2T4N2Q3"/>
<name>A0A2T4N2Q3_AERVE</name>
<dbReference type="RefSeq" id="WP_107683295.1">
    <property type="nucleotide sequence ID" value="NZ_CAWOGJ010000013.1"/>
</dbReference>
<dbReference type="EMBL" id="PZKL01000024">
    <property type="protein sequence ID" value="PTH81120.1"/>
    <property type="molecule type" value="Genomic_DNA"/>
</dbReference>
<dbReference type="Proteomes" id="UP000241986">
    <property type="component" value="Unassembled WGS sequence"/>
</dbReference>
<protein>
    <submittedName>
        <fullName evidence="1">Uncharacterized protein</fullName>
    </submittedName>
</protein>
<comment type="caution">
    <text evidence="1">The sequence shown here is derived from an EMBL/GenBank/DDBJ whole genome shotgun (WGS) entry which is preliminary data.</text>
</comment>
<gene>
    <name evidence="1" type="ORF">DAA48_10105</name>
</gene>
<accession>A0A2T4N2Q3</accession>